<evidence type="ECO:0000256" key="2">
    <source>
        <dbReference type="SAM" id="SignalP"/>
    </source>
</evidence>
<evidence type="ECO:0000256" key="1">
    <source>
        <dbReference type="ARBA" id="ARBA00022729"/>
    </source>
</evidence>
<feature type="signal peptide" evidence="2">
    <location>
        <begin position="1"/>
        <end position="20"/>
    </location>
</feature>
<dbReference type="Proteomes" id="UP000540506">
    <property type="component" value="Unassembled WGS sequence"/>
</dbReference>
<evidence type="ECO:0000313" key="4">
    <source>
        <dbReference type="EMBL" id="MBB4923571.1"/>
    </source>
</evidence>
<keyword evidence="1 2" id="KW-0732">Signal</keyword>
<reference evidence="4 5" key="1">
    <citation type="submission" date="2020-08" db="EMBL/GenBank/DDBJ databases">
        <title>Sequencing the genomes of 1000 actinobacteria strains.</title>
        <authorList>
            <person name="Klenk H.-P."/>
        </authorList>
    </citation>
    <scope>NUCLEOTIDE SEQUENCE [LARGE SCALE GENOMIC DNA]</scope>
    <source>
        <strain evidence="4 5">DSM 41654</strain>
    </source>
</reference>
<dbReference type="AlphaFoldDB" id="A0A7W7R193"/>
<dbReference type="InterPro" id="IPR001638">
    <property type="entry name" value="Solute-binding_3/MltF_N"/>
</dbReference>
<dbReference type="CDD" id="cd01004">
    <property type="entry name" value="PBP2_MidA_like"/>
    <property type="match status" value="1"/>
</dbReference>
<dbReference type="PANTHER" id="PTHR35936">
    <property type="entry name" value="MEMBRANE-BOUND LYTIC MUREIN TRANSGLYCOSYLASE F"/>
    <property type="match status" value="1"/>
</dbReference>
<dbReference type="PROSITE" id="PS51257">
    <property type="entry name" value="PROKAR_LIPOPROTEIN"/>
    <property type="match status" value="1"/>
</dbReference>
<evidence type="ECO:0000259" key="3">
    <source>
        <dbReference type="SMART" id="SM00062"/>
    </source>
</evidence>
<dbReference type="Gene3D" id="3.40.190.10">
    <property type="entry name" value="Periplasmic binding protein-like II"/>
    <property type="match status" value="2"/>
</dbReference>
<sequence length="321" mass="33796">MTRTRLPRLLLALTATVALAGCASATADPGPAGASAGTGINLTAQQNRISTPKVDSIAALVPEDLRKRGTLEVVDSLGTVPPLDFYATDDKTVIGAEPDLAALVADVLGLKVQFNPQSWENVFVGLDSGKYDVGFTNITVTETRKEKYDFATYRLDNLAFEAKRGADWKVTGPKDVAGRTIGVSAGTNQEKLLLDWSAQDVKAGLKPVKIAYYQNSSDYYLALGSGRIDAWVGPNPTSAFHAAQTGQTEVIGTYSGAGANLQGKIAATVKKGDPLITAVQAALNEIIKNGTYGQVLQRWGLSNEAVSSSELNPPGLPKSDG</sequence>
<comment type="caution">
    <text evidence="4">The sequence shown here is derived from an EMBL/GenBank/DDBJ whole genome shotgun (WGS) entry which is preliminary data.</text>
</comment>
<name>A0A7W7R193_KITKI</name>
<protein>
    <submittedName>
        <fullName evidence="4">Polar amino acid transport system substrate-binding protein</fullName>
    </submittedName>
</protein>
<feature type="chain" id="PRO_5038381183" evidence="2">
    <location>
        <begin position="21"/>
        <end position="321"/>
    </location>
</feature>
<organism evidence="4 5">
    <name type="scientific">Kitasatospora kifunensis</name>
    <name type="common">Streptomyces kifunensis</name>
    <dbReference type="NCBI Taxonomy" id="58351"/>
    <lineage>
        <taxon>Bacteria</taxon>
        <taxon>Bacillati</taxon>
        <taxon>Actinomycetota</taxon>
        <taxon>Actinomycetes</taxon>
        <taxon>Kitasatosporales</taxon>
        <taxon>Streptomycetaceae</taxon>
        <taxon>Kitasatospora</taxon>
    </lineage>
</organism>
<dbReference type="RefSeq" id="WP_184935646.1">
    <property type="nucleotide sequence ID" value="NZ_JACHJV010000001.1"/>
</dbReference>
<dbReference type="Pfam" id="PF00497">
    <property type="entry name" value="SBP_bac_3"/>
    <property type="match status" value="1"/>
</dbReference>
<dbReference type="EMBL" id="JACHJV010000001">
    <property type="protein sequence ID" value="MBB4923571.1"/>
    <property type="molecule type" value="Genomic_DNA"/>
</dbReference>
<proteinExistence type="predicted"/>
<evidence type="ECO:0000313" key="5">
    <source>
        <dbReference type="Proteomes" id="UP000540506"/>
    </source>
</evidence>
<accession>A0A7W7R193</accession>
<dbReference type="SUPFAM" id="SSF53850">
    <property type="entry name" value="Periplasmic binding protein-like II"/>
    <property type="match status" value="1"/>
</dbReference>
<dbReference type="PANTHER" id="PTHR35936:SF17">
    <property type="entry name" value="ARGININE-BINDING EXTRACELLULAR PROTEIN ARTP"/>
    <property type="match status" value="1"/>
</dbReference>
<keyword evidence="5" id="KW-1185">Reference proteome</keyword>
<dbReference type="SMART" id="SM00062">
    <property type="entry name" value="PBPb"/>
    <property type="match status" value="1"/>
</dbReference>
<gene>
    <name evidence="4" type="ORF">FHR34_002564</name>
</gene>
<feature type="domain" description="Solute-binding protein family 3/N-terminal" evidence="3">
    <location>
        <begin position="91"/>
        <end position="303"/>
    </location>
</feature>